<dbReference type="Proteomes" id="UP000324800">
    <property type="component" value="Unassembled WGS sequence"/>
</dbReference>
<dbReference type="SMART" id="SM01000">
    <property type="entry name" value="Aha1_N"/>
    <property type="match status" value="1"/>
</dbReference>
<dbReference type="Gene3D" id="3.15.10.20">
    <property type="entry name" value="Activator of Hsp90 ATPase Aha1, N-terminal domain"/>
    <property type="match status" value="1"/>
</dbReference>
<dbReference type="GO" id="GO:0051087">
    <property type="term" value="F:protein-folding chaperone binding"/>
    <property type="evidence" value="ECO:0007669"/>
    <property type="project" value="InterPro"/>
</dbReference>
<comment type="similarity">
    <text evidence="1">Belongs to the AHA1 family.</text>
</comment>
<dbReference type="InterPro" id="IPR015310">
    <property type="entry name" value="AHSA1-like_N"/>
</dbReference>
<proteinExistence type="inferred from homology"/>
<gene>
    <name evidence="3" type="ORF">EZS28_017099</name>
</gene>
<dbReference type="GO" id="GO:0001671">
    <property type="term" value="F:ATPase activator activity"/>
    <property type="evidence" value="ECO:0007669"/>
    <property type="project" value="InterPro"/>
</dbReference>
<feature type="domain" description="Activator of Hsp90 ATPase AHSA1-like N-terminal" evidence="2">
    <location>
        <begin position="13"/>
        <end position="144"/>
    </location>
</feature>
<dbReference type="Pfam" id="PF09229">
    <property type="entry name" value="Aha1_N"/>
    <property type="match status" value="1"/>
</dbReference>
<name>A0A5J4VXC8_9EUKA</name>
<evidence type="ECO:0000259" key="2">
    <source>
        <dbReference type="SMART" id="SM01000"/>
    </source>
</evidence>
<evidence type="ECO:0000313" key="4">
    <source>
        <dbReference type="Proteomes" id="UP000324800"/>
    </source>
</evidence>
<dbReference type="PANTHER" id="PTHR13009">
    <property type="entry name" value="HEAT SHOCK PROTEIN 90 HSP90 CO-CHAPERONE AHA-1"/>
    <property type="match status" value="1"/>
</dbReference>
<dbReference type="PANTHER" id="PTHR13009:SF22">
    <property type="entry name" value="LD43819P"/>
    <property type="match status" value="1"/>
</dbReference>
<sequence length="148" mass="17233">MSVWNVNQWHWEERPQTQWAKERIPELLAELEFPFEDGSIKVPKVDKIEGDAVINVRKGKRILVFELNISASWEGKVGQILDRKTGSGKISLPYVCEDVDDRNFRIEITADNANEETVRMKEVVVANKDKIVDKIKQWVTELENRQLQ</sequence>
<dbReference type="GO" id="GO:0005829">
    <property type="term" value="C:cytosol"/>
    <property type="evidence" value="ECO:0007669"/>
    <property type="project" value="TreeGrafter"/>
</dbReference>
<dbReference type="AlphaFoldDB" id="A0A5J4VXC8"/>
<dbReference type="EMBL" id="SNRW01004402">
    <property type="protein sequence ID" value="KAA6387374.1"/>
    <property type="molecule type" value="Genomic_DNA"/>
</dbReference>
<evidence type="ECO:0000313" key="3">
    <source>
        <dbReference type="EMBL" id="KAA6387374.1"/>
    </source>
</evidence>
<protein>
    <recommendedName>
        <fullName evidence="2">Activator of Hsp90 ATPase AHSA1-like N-terminal domain-containing protein</fullName>
    </recommendedName>
</protein>
<comment type="caution">
    <text evidence="3">The sequence shown here is derived from an EMBL/GenBank/DDBJ whole genome shotgun (WGS) entry which is preliminary data.</text>
</comment>
<dbReference type="SUPFAM" id="SSF103111">
    <property type="entry name" value="Activator of Hsp90 ATPase, Aha1"/>
    <property type="match status" value="1"/>
</dbReference>
<accession>A0A5J4VXC8</accession>
<dbReference type="GO" id="GO:0006457">
    <property type="term" value="P:protein folding"/>
    <property type="evidence" value="ECO:0007669"/>
    <property type="project" value="TreeGrafter"/>
</dbReference>
<dbReference type="InterPro" id="IPR036338">
    <property type="entry name" value="Aha1"/>
</dbReference>
<dbReference type="OrthoDB" id="567237at2759"/>
<organism evidence="3 4">
    <name type="scientific">Streblomastix strix</name>
    <dbReference type="NCBI Taxonomy" id="222440"/>
    <lineage>
        <taxon>Eukaryota</taxon>
        <taxon>Metamonada</taxon>
        <taxon>Preaxostyla</taxon>
        <taxon>Oxymonadida</taxon>
        <taxon>Streblomastigidae</taxon>
        <taxon>Streblomastix</taxon>
    </lineage>
</organism>
<evidence type="ECO:0000256" key="1">
    <source>
        <dbReference type="ARBA" id="ARBA00006817"/>
    </source>
</evidence>
<reference evidence="3 4" key="1">
    <citation type="submission" date="2019-03" db="EMBL/GenBank/DDBJ databases">
        <title>Single cell metagenomics reveals metabolic interactions within the superorganism composed of flagellate Streblomastix strix and complex community of Bacteroidetes bacteria on its surface.</title>
        <authorList>
            <person name="Treitli S.C."/>
            <person name="Kolisko M."/>
            <person name="Husnik F."/>
            <person name="Keeling P."/>
            <person name="Hampl V."/>
        </authorList>
    </citation>
    <scope>NUCLEOTIDE SEQUENCE [LARGE SCALE GENOMIC DNA]</scope>
    <source>
        <strain evidence="3">ST1C</strain>
    </source>
</reference>